<dbReference type="InterPro" id="IPR007110">
    <property type="entry name" value="Ig-like_dom"/>
</dbReference>
<protein>
    <recommendedName>
        <fullName evidence="1">Ig-like domain-containing protein</fullName>
    </recommendedName>
</protein>
<organism evidence="2 3">
    <name type="scientific">Rotaria sordida</name>
    <dbReference type="NCBI Taxonomy" id="392033"/>
    <lineage>
        <taxon>Eukaryota</taxon>
        <taxon>Metazoa</taxon>
        <taxon>Spiralia</taxon>
        <taxon>Gnathifera</taxon>
        <taxon>Rotifera</taxon>
        <taxon>Eurotatoria</taxon>
        <taxon>Bdelloidea</taxon>
        <taxon>Philodinida</taxon>
        <taxon>Philodinidae</taxon>
        <taxon>Rotaria</taxon>
    </lineage>
</organism>
<accession>A0A820LPR2</accession>
<feature type="non-terminal residue" evidence="2">
    <location>
        <position position="76"/>
    </location>
</feature>
<dbReference type="PROSITE" id="PS50835">
    <property type="entry name" value="IG_LIKE"/>
    <property type="match status" value="1"/>
</dbReference>
<feature type="domain" description="Ig-like" evidence="1">
    <location>
        <begin position="4"/>
        <end position="76"/>
    </location>
</feature>
<name>A0A820LPR2_9BILA</name>
<dbReference type="InterPro" id="IPR013783">
    <property type="entry name" value="Ig-like_fold"/>
</dbReference>
<evidence type="ECO:0000259" key="1">
    <source>
        <dbReference type="PROSITE" id="PS50835"/>
    </source>
</evidence>
<gene>
    <name evidence="2" type="ORF">FNK824_LOCUS42669</name>
</gene>
<feature type="non-terminal residue" evidence="2">
    <location>
        <position position="1"/>
    </location>
</feature>
<evidence type="ECO:0000313" key="3">
    <source>
        <dbReference type="Proteomes" id="UP000663874"/>
    </source>
</evidence>
<dbReference type="SUPFAM" id="SSF48726">
    <property type="entry name" value="Immunoglobulin"/>
    <property type="match status" value="1"/>
</dbReference>
<dbReference type="Proteomes" id="UP000663874">
    <property type="component" value="Unassembled WGS sequence"/>
</dbReference>
<dbReference type="InterPro" id="IPR036179">
    <property type="entry name" value="Ig-like_dom_sf"/>
</dbReference>
<sequence length="76" mass="8532">STQPSRVELRVIVNPAVLHVQRGQTVELTCIVYGGDSSTSIYWIQEEPERRYAVLDPARPNDRQVKGSQINSTAHI</sequence>
<reference evidence="2" key="1">
    <citation type="submission" date="2021-02" db="EMBL/GenBank/DDBJ databases">
        <authorList>
            <person name="Nowell W R."/>
        </authorList>
    </citation>
    <scope>NUCLEOTIDE SEQUENCE</scope>
</reference>
<dbReference type="EMBL" id="CAJOBE010052265">
    <property type="protein sequence ID" value="CAF4361022.1"/>
    <property type="molecule type" value="Genomic_DNA"/>
</dbReference>
<dbReference type="Gene3D" id="2.60.40.10">
    <property type="entry name" value="Immunoglobulins"/>
    <property type="match status" value="1"/>
</dbReference>
<proteinExistence type="predicted"/>
<dbReference type="AlphaFoldDB" id="A0A820LPR2"/>
<evidence type="ECO:0000313" key="2">
    <source>
        <dbReference type="EMBL" id="CAF4361022.1"/>
    </source>
</evidence>
<comment type="caution">
    <text evidence="2">The sequence shown here is derived from an EMBL/GenBank/DDBJ whole genome shotgun (WGS) entry which is preliminary data.</text>
</comment>